<dbReference type="InterPro" id="IPR012338">
    <property type="entry name" value="Beta-lactam/transpept-like"/>
</dbReference>
<keyword evidence="4" id="KW-1185">Reference proteome</keyword>
<dbReference type="InterPro" id="IPR050491">
    <property type="entry name" value="AmpC-like"/>
</dbReference>
<dbReference type="Pfam" id="PF00144">
    <property type="entry name" value="Beta-lactamase"/>
    <property type="match status" value="1"/>
</dbReference>
<feature type="domain" description="Beta-lactamase-related" evidence="2">
    <location>
        <begin position="77"/>
        <end position="368"/>
    </location>
</feature>
<organism evidence="3 4">
    <name type="scientific">Brachybacterium tyrofermentans</name>
    <dbReference type="NCBI Taxonomy" id="47848"/>
    <lineage>
        <taxon>Bacteria</taxon>
        <taxon>Bacillati</taxon>
        <taxon>Actinomycetota</taxon>
        <taxon>Actinomycetes</taxon>
        <taxon>Micrococcales</taxon>
        <taxon>Dermabacteraceae</taxon>
        <taxon>Brachybacterium</taxon>
    </lineage>
</organism>
<reference evidence="4" key="1">
    <citation type="journal article" date="2019" name="Int. J. Syst. Evol. Microbiol.">
        <title>The Global Catalogue of Microorganisms (GCM) 10K type strain sequencing project: providing services to taxonomists for standard genome sequencing and annotation.</title>
        <authorList>
            <consortium name="The Broad Institute Genomics Platform"/>
            <consortium name="The Broad Institute Genome Sequencing Center for Infectious Disease"/>
            <person name="Wu L."/>
            <person name="Ma J."/>
        </authorList>
    </citation>
    <scope>NUCLEOTIDE SEQUENCE [LARGE SCALE GENOMIC DNA]</scope>
    <source>
        <strain evidence="4">CGMCC 1.16455</strain>
    </source>
</reference>
<protein>
    <submittedName>
        <fullName evidence="3">Serine hydrolase domain-containing protein</fullName>
        <ecNumber evidence="3">3.-.-.-</ecNumber>
    </submittedName>
</protein>
<keyword evidence="3" id="KW-0378">Hydrolase</keyword>
<dbReference type="InterPro" id="IPR006311">
    <property type="entry name" value="TAT_signal"/>
</dbReference>
<proteinExistence type="predicted"/>
<dbReference type="InterPro" id="IPR001466">
    <property type="entry name" value="Beta-lactam-related"/>
</dbReference>
<evidence type="ECO:0000313" key="4">
    <source>
        <dbReference type="Proteomes" id="UP001595937"/>
    </source>
</evidence>
<evidence type="ECO:0000256" key="1">
    <source>
        <dbReference type="SAM" id="MobiDB-lite"/>
    </source>
</evidence>
<dbReference type="PANTHER" id="PTHR46825">
    <property type="entry name" value="D-ALANYL-D-ALANINE-CARBOXYPEPTIDASE/ENDOPEPTIDASE AMPH"/>
    <property type="match status" value="1"/>
</dbReference>
<dbReference type="Gene3D" id="3.40.710.10">
    <property type="entry name" value="DD-peptidase/beta-lactamase superfamily"/>
    <property type="match status" value="1"/>
</dbReference>
<name>A0ABW0FFA5_9MICO</name>
<dbReference type="PROSITE" id="PS51318">
    <property type="entry name" value="TAT"/>
    <property type="match status" value="1"/>
</dbReference>
<dbReference type="PANTHER" id="PTHR46825:SF7">
    <property type="entry name" value="D-ALANYL-D-ALANINE CARBOXYPEPTIDASE"/>
    <property type="match status" value="1"/>
</dbReference>
<feature type="region of interest" description="Disordered" evidence="1">
    <location>
        <begin position="1"/>
        <end position="27"/>
    </location>
</feature>
<dbReference type="EC" id="3.-.-.-" evidence="3"/>
<dbReference type="GeneID" id="303297565"/>
<dbReference type="EMBL" id="JBHSLN010000020">
    <property type="protein sequence ID" value="MFC5297271.1"/>
    <property type="molecule type" value="Genomic_DNA"/>
</dbReference>
<gene>
    <name evidence="3" type="ORF">ACFPK8_07075</name>
</gene>
<evidence type="ECO:0000259" key="2">
    <source>
        <dbReference type="Pfam" id="PF00144"/>
    </source>
</evidence>
<evidence type="ECO:0000313" key="3">
    <source>
        <dbReference type="EMBL" id="MFC5297271.1"/>
    </source>
</evidence>
<dbReference type="RefSeq" id="WP_343924291.1">
    <property type="nucleotide sequence ID" value="NZ_BAAAIR010000038.1"/>
</dbReference>
<sequence length="383" mass="39183">MSSPLDDQPSDPHLADPAPTTTPPTRAATRRTALAGAAGAGAILALTGLAAGPRPARLGDVHGDAELAAALRPHLGGHRHVSAVVSDGGQQRFAGFGADETTEFEIGSVTKTFTGALLMDAVDRGDVSLETTVAEILGERAAGSEASDVTLAEIASQSSGLPRLPLTRVLASLPINFLRKDPYSGSSVDGVIDAALDASLSDRGEYAYSNLGVAFLGQLLATQTGVSWQELLRSRLLDPLGMTSTRAPFRLDEIGTDAPRGHGRSGLSAGAWTMHGYGPAGGIRSTGHDMALYLASMQDGSNPGAAGLEPLVERGEDSAVGIVWSLRTTDAGESLVQHNGMTGGFAAFCGFNQDSGRGVVLMTDSALSPDELGAGILDGSVSL</sequence>
<dbReference type="SUPFAM" id="SSF56601">
    <property type="entry name" value="beta-lactamase/transpeptidase-like"/>
    <property type="match status" value="1"/>
</dbReference>
<dbReference type="GO" id="GO:0016787">
    <property type="term" value="F:hydrolase activity"/>
    <property type="evidence" value="ECO:0007669"/>
    <property type="project" value="UniProtKB-KW"/>
</dbReference>
<comment type="caution">
    <text evidence="3">The sequence shown here is derived from an EMBL/GenBank/DDBJ whole genome shotgun (WGS) entry which is preliminary data.</text>
</comment>
<feature type="compositionally biased region" description="Low complexity" evidence="1">
    <location>
        <begin position="15"/>
        <end position="27"/>
    </location>
</feature>
<accession>A0ABW0FFA5</accession>
<dbReference type="Proteomes" id="UP001595937">
    <property type="component" value="Unassembled WGS sequence"/>
</dbReference>